<dbReference type="InterPro" id="IPR013078">
    <property type="entry name" value="His_Pase_superF_clade-1"/>
</dbReference>
<feature type="binding site" evidence="3">
    <location>
        <begin position="85"/>
        <end position="88"/>
    </location>
    <ligand>
        <name>substrate</name>
    </ligand>
</feature>
<dbReference type="SUPFAM" id="SSF53254">
    <property type="entry name" value="Phosphoglycerate mutase-like"/>
    <property type="match status" value="1"/>
</dbReference>
<organism evidence="4 5">
    <name type="scientific">Ammoniphilus oxalaticus</name>
    <dbReference type="NCBI Taxonomy" id="66863"/>
    <lineage>
        <taxon>Bacteria</taxon>
        <taxon>Bacillati</taxon>
        <taxon>Bacillota</taxon>
        <taxon>Bacilli</taxon>
        <taxon>Bacillales</taxon>
        <taxon>Paenibacillaceae</taxon>
        <taxon>Aneurinibacillus group</taxon>
        <taxon>Ammoniphilus</taxon>
    </lineage>
</organism>
<accession>A0A419SR61</accession>
<gene>
    <name evidence="4" type="ORF">BEP19_00170</name>
</gene>
<keyword evidence="1" id="KW-0378">Hydrolase</keyword>
<evidence type="ECO:0000256" key="2">
    <source>
        <dbReference type="PIRSR" id="PIRSR613078-1"/>
    </source>
</evidence>
<comment type="caution">
    <text evidence="4">The sequence shown here is derived from an EMBL/GenBank/DDBJ whole genome shotgun (WGS) entry which is preliminary data.</text>
</comment>
<dbReference type="OrthoDB" id="9782128at2"/>
<dbReference type="GO" id="GO:0005829">
    <property type="term" value="C:cytosol"/>
    <property type="evidence" value="ECO:0007669"/>
    <property type="project" value="TreeGrafter"/>
</dbReference>
<dbReference type="Gene3D" id="3.40.50.1240">
    <property type="entry name" value="Phosphoglycerate mutase-like"/>
    <property type="match status" value="1"/>
</dbReference>
<dbReference type="InterPro" id="IPR001345">
    <property type="entry name" value="PG/BPGM_mutase_AS"/>
</dbReference>
<feature type="active site" description="Tele-phosphohistidine intermediate" evidence="2">
    <location>
        <position position="11"/>
    </location>
</feature>
<dbReference type="PROSITE" id="PS00175">
    <property type="entry name" value="PG_MUTASE"/>
    <property type="match status" value="1"/>
</dbReference>
<dbReference type="SMART" id="SM00855">
    <property type="entry name" value="PGAM"/>
    <property type="match status" value="1"/>
</dbReference>
<dbReference type="GO" id="GO:0043456">
    <property type="term" value="P:regulation of pentose-phosphate shunt"/>
    <property type="evidence" value="ECO:0007669"/>
    <property type="project" value="TreeGrafter"/>
</dbReference>
<evidence type="ECO:0000256" key="3">
    <source>
        <dbReference type="PIRSR" id="PIRSR613078-2"/>
    </source>
</evidence>
<dbReference type="InterPro" id="IPR029033">
    <property type="entry name" value="His_PPase_superfam"/>
</dbReference>
<evidence type="ECO:0000256" key="1">
    <source>
        <dbReference type="ARBA" id="ARBA00022801"/>
    </source>
</evidence>
<evidence type="ECO:0000313" key="5">
    <source>
        <dbReference type="Proteomes" id="UP000284219"/>
    </source>
</evidence>
<dbReference type="PANTHER" id="PTHR46517:SF1">
    <property type="entry name" value="FRUCTOSE-2,6-BISPHOSPHATASE TIGAR"/>
    <property type="match status" value="1"/>
</dbReference>
<evidence type="ECO:0000313" key="4">
    <source>
        <dbReference type="EMBL" id="RKD27028.1"/>
    </source>
</evidence>
<keyword evidence="5" id="KW-1185">Reference proteome</keyword>
<proteinExistence type="predicted"/>
<dbReference type="Proteomes" id="UP000284219">
    <property type="component" value="Unassembled WGS sequence"/>
</dbReference>
<reference evidence="4 5" key="1">
    <citation type="submission" date="2016-08" db="EMBL/GenBank/DDBJ databases">
        <title>Novel Firmicute Genomes.</title>
        <authorList>
            <person name="Poppleton D.I."/>
            <person name="Gribaldo S."/>
        </authorList>
    </citation>
    <scope>NUCLEOTIDE SEQUENCE [LARGE SCALE GENOMIC DNA]</scope>
    <source>
        <strain evidence="4 5">RAOx-1</strain>
    </source>
</reference>
<dbReference type="InterPro" id="IPR051695">
    <property type="entry name" value="Phosphoglycerate_Mutase"/>
</dbReference>
<sequence length="208" mass="23649">MKVTHFYLIRHGETDWNHLKKLQGHTDIPLNESGIKQAKRIAKRLATTPIDHFYSSDLKRAKRTAQEIVRYHDLKPVLQAEEFRERCYGEWEGLHWDQIPKLYPGYGGGRPLGGEFGIETYEAMQQRGMSKLTELIGAHPNQHIAIISHGGFINSILHLISDGEVGTGKTKILNTSLNHISYEAGKWDIHTINDCAHLEFGEKKNDGL</sequence>
<feature type="binding site" evidence="3">
    <location>
        <begin position="10"/>
        <end position="17"/>
    </location>
    <ligand>
        <name>substrate</name>
    </ligand>
</feature>
<dbReference type="PANTHER" id="PTHR46517">
    <property type="entry name" value="FRUCTOSE-2,6-BISPHOSPHATASE TIGAR"/>
    <property type="match status" value="1"/>
</dbReference>
<name>A0A419SR61_9BACL</name>
<dbReference type="Pfam" id="PF00300">
    <property type="entry name" value="His_Phos_1"/>
    <property type="match status" value="1"/>
</dbReference>
<dbReference type="GO" id="GO:0004331">
    <property type="term" value="F:fructose-2,6-bisphosphate 2-phosphatase activity"/>
    <property type="evidence" value="ECO:0007669"/>
    <property type="project" value="TreeGrafter"/>
</dbReference>
<dbReference type="CDD" id="cd07067">
    <property type="entry name" value="HP_PGM_like"/>
    <property type="match status" value="1"/>
</dbReference>
<feature type="binding site" evidence="3">
    <location>
        <position position="60"/>
    </location>
    <ligand>
        <name>substrate</name>
    </ligand>
</feature>
<feature type="active site" description="Proton donor/acceptor" evidence="2">
    <location>
        <position position="85"/>
    </location>
</feature>
<dbReference type="AlphaFoldDB" id="A0A419SR61"/>
<dbReference type="GO" id="GO:0045820">
    <property type="term" value="P:negative regulation of glycolytic process"/>
    <property type="evidence" value="ECO:0007669"/>
    <property type="project" value="TreeGrafter"/>
</dbReference>
<dbReference type="EMBL" id="MCHY01000001">
    <property type="protein sequence ID" value="RKD27028.1"/>
    <property type="molecule type" value="Genomic_DNA"/>
</dbReference>
<protein>
    <recommendedName>
        <fullName evidence="6">Phosphoglycerate mutase</fullName>
    </recommendedName>
</protein>
<evidence type="ECO:0008006" key="6">
    <source>
        <dbReference type="Google" id="ProtNLM"/>
    </source>
</evidence>